<evidence type="ECO:0000313" key="2">
    <source>
        <dbReference type="EMBL" id="OAC99010.1"/>
    </source>
</evidence>
<feature type="compositionally biased region" description="Polar residues" evidence="1">
    <location>
        <begin position="727"/>
        <end position="741"/>
    </location>
</feature>
<feature type="compositionally biased region" description="Gly residues" evidence="1">
    <location>
        <begin position="439"/>
        <end position="450"/>
    </location>
</feature>
<feature type="region of interest" description="Disordered" evidence="1">
    <location>
        <begin position="703"/>
        <end position="756"/>
    </location>
</feature>
<feature type="compositionally biased region" description="Low complexity" evidence="1">
    <location>
        <begin position="388"/>
        <end position="438"/>
    </location>
</feature>
<feature type="compositionally biased region" description="Polar residues" evidence="1">
    <location>
        <begin position="1364"/>
        <end position="1377"/>
    </location>
</feature>
<dbReference type="Proteomes" id="UP000077051">
    <property type="component" value="Unassembled WGS sequence"/>
</dbReference>
<dbReference type="OrthoDB" id="2290249at2759"/>
<proteinExistence type="predicted"/>
<feature type="region of interest" description="Disordered" evidence="1">
    <location>
        <begin position="306"/>
        <end position="327"/>
    </location>
</feature>
<feature type="compositionally biased region" description="Low complexity" evidence="1">
    <location>
        <begin position="708"/>
        <end position="721"/>
    </location>
</feature>
<organism evidence="2 3">
    <name type="scientific">Mucor lusitanicus CBS 277.49</name>
    <dbReference type="NCBI Taxonomy" id="747725"/>
    <lineage>
        <taxon>Eukaryota</taxon>
        <taxon>Fungi</taxon>
        <taxon>Fungi incertae sedis</taxon>
        <taxon>Mucoromycota</taxon>
        <taxon>Mucoromycotina</taxon>
        <taxon>Mucoromycetes</taxon>
        <taxon>Mucorales</taxon>
        <taxon>Mucorineae</taxon>
        <taxon>Mucoraceae</taxon>
        <taxon>Mucor</taxon>
    </lineage>
</organism>
<accession>A0A168HNT1</accession>
<comment type="caution">
    <text evidence="2">The sequence shown here is derived from an EMBL/GenBank/DDBJ whole genome shotgun (WGS) entry which is preliminary data.</text>
</comment>
<dbReference type="EMBL" id="AMYB01000008">
    <property type="protein sequence ID" value="OAC99010.1"/>
    <property type="molecule type" value="Genomic_DNA"/>
</dbReference>
<feature type="region of interest" description="Disordered" evidence="1">
    <location>
        <begin position="948"/>
        <end position="977"/>
    </location>
</feature>
<name>A0A168HNT1_MUCCL</name>
<keyword evidence="3" id="KW-1185">Reference proteome</keyword>
<sequence length="1377" mass="151705">MAKRPHPEETKPLQEPKKISTVRNTSAILDITCASPATLQGNTDLAFYDTMIAALTNWGPLGCKESFKHTAKFLRSWGVILNENGSDLCSIMNGTVKHDMRIKSEQHPESVSPKGFLLLYCLAEHFNCTVFLFSTRKKPTIIKPMQGDRATRNFAALLCHQDSFMQKTTWFSLKRQDGFIRSNSSALKAPSSLANANNDIVATKFVKDSKKARHETIYSNEKSDQQVMKHLQEEVFSVYRKRWHEFLQKKNSSKSVDDFRKTLSIKSLPNNVVSKVQVQMERELGNIQPGWVQAVIQRLRTAKKMPTAAKTMPTAAKTMPTAAKTMPTAAKKMPTAAKKMPTAAQYIALFIKDLKKELETAQNGEPSTSGTSASGTSASGAITAGASKAGASASSGTSASGASTAGASTAGSSTAGSSTAGASTAGASASSGASTGPEDGAGGAGTGGSGSDQVIRSVSRSLKAVLHPSFDSKVFFEVIKNFQASCHLCIRGLSKAIGVLIDFVLRGQLGGKTKVTFFNVEDVDLFNCGLGKKTKSISFINDTDAGALQGLFDYSGFWKTLSFCIGRKNEDKTKIPLLVRIQEKLDRTDYVDFTTRSALQEACRMYYTNFSNIYSQKNCQAVLRTVLTLLLKINLCRERLFGDKKTRTYKRKQKKGPKPQSQQATKKLAMDKLFWLLGSDCQVDQCIDKQMQIIFSVNKKKPNSKQLAAPSTPITPSSASSKGKSPMQATSSSCSLSTANDDPNIELVDNDDSDLESVIDDDIEDEEEYRDLTAKEISALTSVSMMLCQSTTIQGNVSAQYVKQQLYTDKRDSIPAITIDHCCAIINAIKSLVPKEDYPPSYKWFGLFELHNTLVTFHQGITRKNPRALFPTVDNPHNSQDRMAIALDAATFTGMIKTTQAKEDLFSNFFNMPKIHKILREQKLTFCHYIKFKDLYNVHLVGVKTLGSSSSSGIKSTIDKPDPKPHVPKSSRSSSKADVIKANTLSSTLKETKKKLRPLELQLSKLQRSRMDAGHASRSWEKTNKALDWDLYSKLKEARKKYDTLWATVSSMKAQIKQMSSDLYILNKRIHGQQEPQAADAQTPQLTIDENTVIQGTDPGVVTTASSVWCSSRTLFASINRYQVLWDDHDTKPPPADQKQIVKSELTAKKIDTAVLSPRRQKRTRSSGKTLQKARATRRIRLKKCHQHFVAAEAKSADIFSTGQKPRRMVSFIGNWHRNATRLRGHCTRSMKPYLSNLSTTSTVAFVDEFNSTKICWACFHETQKQLMRNQEGHMTRNLGAVTCYNTKCPMRASKQTTSNRDAQGAINIALIGFSKLVSKDGSVLPPFARKTNHDKYVLSPTFSQVASRQTGDVATPASPGESLASSNQAFGPNGLT</sequence>
<evidence type="ECO:0000313" key="3">
    <source>
        <dbReference type="Proteomes" id="UP000077051"/>
    </source>
</evidence>
<feature type="region of interest" description="Disordered" evidence="1">
    <location>
        <begin position="388"/>
        <end position="452"/>
    </location>
</feature>
<protein>
    <submittedName>
        <fullName evidence="2">Uncharacterized protein</fullName>
    </submittedName>
</protein>
<gene>
    <name evidence="2" type="ORF">MUCCIDRAFT_83961</name>
</gene>
<evidence type="ECO:0000256" key="1">
    <source>
        <dbReference type="SAM" id="MobiDB-lite"/>
    </source>
</evidence>
<dbReference type="STRING" id="747725.A0A168HNT1"/>
<feature type="region of interest" description="Disordered" evidence="1">
    <location>
        <begin position="1348"/>
        <end position="1377"/>
    </location>
</feature>
<dbReference type="VEuPathDB" id="FungiDB:MUCCIDRAFT_83961"/>
<reference evidence="2 3" key="1">
    <citation type="submission" date="2015-06" db="EMBL/GenBank/DDBJ databases">
        <title>Expansion of signal transduction pathways in fungi by whole-genome duplication.</title>
        <authorList>
            <consortium name="DOE Joint Genome Institute"/>
            <person name="Corrochano L.M."/>
            <person name="Kuo A."/>
            <person name="Marcet-Houben M."/>
            <person name="Polaino S."/>
            <person name="Salamov A."/>
            <person name="Villalobos J.M."/>
            <person name="Alvarez M.I."/>
            <person name="Avalos J."/>
            <person name="Benito E.P."/>
            <person name="Benoit I."/>
            <person name="Burger G."/>
            <person name="Camino L.P."/>
            <person name="Canovas D."/>
            <person name="Cerda-Olmedo E."/>
            <person name="Cheng J.-F."/>
            <person name="Dominguez A."/>
            <person name="Elias M."/>
            <person name="Eslava A.P."/>
            <person name="Glaser F."/>
            <person name="Grimwood J."/>
            <person name="Gutierrez G."/>
            <person name="Heitman J."/>
            <person name="Henrissat B."/>
            <person name="Iturriaga E.A."/>
            <person name="Lang B.F."/>
            <person name="Lavin J.L."/>
            <person name="Lee S."/>
            <person name="Li W."/>
            <person name="Lindquist E."/>
            <person name="Lopez-Garcia S."/>
            <person name="Luque E.M."/>
            <person name="Marcos A.T."/>
            <person name="Martin J."/>
            <person name="Mccluskey K."/>
            <person name="Medina H.R."/>
            <person name="Miralles-Duran A."/>
            <person name="Miyazaki A."/>
            <person name="Munoz-Torres E."/>
            <person name="Oguiza J.A."/>
            <person name="Ohm R."/>
            <person name="Olmedo M."/>
            <person name="Orejas M."/>
            <person name="Ortiz-Castellanos L."/>
            <person name="Pisabarro A.G."/>
            <person name="Rodriguez-Romero J."/>
            <person name="Ruiz-Herrera J."/>
            <person name="Ruiz-Vazquez R."/>
            <person name="Sanz C."/>
            <person name="Schackwitz W."/>
            <person name="Schmutz J."/>
            <person name="Shahriari M."/>
            <person name="Shelest E."/>
            <person name="Silva-Franco F."/>
            <person name="Soanes D."/>
            <person name="Syed K."/>
            <person name="Tagua V.G."/>
            <person name="Talbot N.J."/>
            <person name="Thon M."/>
            <person name="De Vries R.P."/>
            <person name="Wiebenga A."/>
            <person name="Yadav J.S."/>
            <person name="Braun E.L."/>
            <person name="Baker S."/>
            <person name="Garre V."/>
            <person name="Horwitz B."/>
            <person name="Torres-Martinez S."/>
            <person name="Idnurm A."/>
            <person name="Herrera-Estrella A."/>
            <person name="Gabaldon T."/>
            <person name="Grigoriev I.V."/>
        </authorList>
    </citation>
    <scope>NUCLEOTIDE SEQUENCE [LARGE SCALE GENOMIC DNA]</scope>
    <source>
        <strain evidence="2 3">CBS 277.49</strain>
    </source>
</reference>